<evidence type="ECO:0000256" key="3">
    <source>
        <dbReference type="ARBA" id="ARBA00004496"/>
    </source>
</evidence>
<gene>
    <name evidence="16" type="ORF">GDO78_020414</name>
</gene>
<dbReference type="InterPro" id="IPR031981">
    <property type="entry name" value="MIEAP_C"/>
</dbReference>
<evidence type="ECO:0000256" key="6">
    <source>
        <dbReference type="ARBA" id="ARBA00022490"/>
    </source>
</evidence>
<evidence type="ECO:0000256" key="4">
    <source>
        <dbReference type="ARBA" id="ARBA00008233"/>
    </source>
</evidence>
<dbReference type="InterPro" id="IPR026169">
    <property type="entry name" value="MIEAP"/>
</dbReference>
<feature type="domain" description="Mitochondria-eating protein C-terminal" evidence="15">
    <location>
        <begin position="258"/>
        <end position="448"/>
    </location>
</feature>
<evidence type="ECO:0000256" key="7">
    <source>
        <dbReference type="ARBA" id="ARBA00022787"/>
    </source>
</evidence>
<comment type="similarity">
    <text evidence="4">Belongs to the MIEAP family.</text>
</comment>
<evidence type="ECO:0000256" key="1">
    <source>
        <dbReference type="ARBA" id="ARBA00004294"/>
    </source>
</evidence>
<evidence type="ECO:0000256" key="11">
    <source>
        <dbReference type="ARBA" id="ARBA00023136"/>
    </source>
</evidence>
<keyword evidence="11" id="KW-0472">Membrane</keyword>
<evidence type="ECO:0000256" key="2">
    <source>
        <dbReference type="ARBA" id="ARBA00004305"/>
    </source>
</evidence>
<protein>
    <recommendedName>
        <fullName evidence="5">Mitochondria-eating protein</fullName>
    </recommendedName>
    <alternativeName>
        <fullName evidence="12">Spermatogenesis-associated protein 18</fullName>
    </alternativeName>
</protein>
<feature type="region of interest" description="Disordered" evidence="14">
    <location>
        <begin position="215"/>
        <end position="256"/>
    </location>
</feature>
<dbReference type="GO" id="GO:0005759">
    <property type="term" value="C:mitochondrial matrix"/>
    <property type="evidence" value="ECO:0007669"/>
    <property type="project" value="UniProtKB-SubCell"/>
</dbReference>
<proteinExistence type="inferred from homology"/>
<keyword evidence="6" id="KW-0963">Cytoplasm</keyword>
<feature type="compositionally biased region" description="Low complexity" evidence="14">
    <location>
        <begin position="480"/>
        <end position="495"/>
    </location>
</feature>
<evidence type="ECO:0000256" key="13">
    <source>
        <dbReference type="SAM" id="Coils"/>
    </source>
</evidence>
<evidence type="ECO:0000256" key="12">
    <source>
        <dbReference type="ARBA" id="ARBA00032687"/>
    </source>
</evidence>
<keyword evidence="9" id="KW-0446">Lipid-binding</keyword>
<feature type="compositionally biased region" description="Low complexity" evidence="14">
    <location>
        <begin position="219"/>
        <end position="248"/>
    </location>
</feature>
<keyword evidence="10" id="KW-0496">Mitochondrion</keyword>
<dbReference type="PANTHER" id="PTHR21771:SF0">
    <property type="entry name" value="MITOCHONDRIA-EATING PROTEIN"/>
    <property type="match status" value="1"/>
</dbReference>
<sequence length="495" mass="56675">MADTLRRLSNSETCRLLQDKLEDWYKDYHINSCDQNLNICCELLELNSKIQGQLFTILNFTSREGGQYAGVETLKSRFLPWLGTCFSNSTCADSSFSLLQESLEKDKRMRELSSSHDKELHKLEAQLASTRVELKEVRQDLLEAQIELEETKTQSATTLLATEDEILQLRSDLRTTQEKLELRKLESLEDYQRQIRLLKDEISILSAEKSILHGRLSRSRSPSPIRHSPSPIRHSSRSSSPFIRSESPTAAQLTNSSRHSRLISRFNDIFANDRLDAQNLMRRYIEDLEMVQRIIFIATVESFHAAKMAFRQFKLRVRKSLSPSHLGPESLEDAVIDYIVRNLDLYDVQSSVNDVISAMNVNPKISFPAEVDFILISSFIREVCRVAFAMQTLETPLDITFAIDGELFSETKYRRTYNSELSAPLVLYHVWPVLMENDTVVMKGEAVTKRGALWNARKSRSRSSSPIRSRSLSPGQTLLSRSRSPSPQRSGTPRF</sequence>
<evidence type="ECO:0000256" key="10">
    <source>
        <dbReference type="ARBA" id="ARBA00023128"/>
    </source>
</evidence>
<dbReference type="GO" id="GO:0035694">
    <property type="term" value="P:mitochondrial protein catabolic process"/>
    <property type="evidence" value="ECO:0007669"/>
    <property type="project" value="InterPro"/>
</dbReference>
<feature type="compositionally biased region" description="Low complexity" evidence="14">
    <location>
        <begin position="462"/>
        <end position="473"/>
    </location>
</feature>
<evidence type="ECO:0000256" key="14">
    <source>
        <dbReference type="SAM" id="MobiDB-lite"/>
    </source>
</evidence>
<evidence type="ECO:0000259" key="15">
    <source>
        <dbReference type="Pfam" id="PF16026"/>
    </source>
</evidence>
<keyword evidence="8 13" id="KW-0175">Coiled coil</keyword>
<keyword evidence="7" id="KW-1000">Mitochondrion outer membrane</keyword>
<reference evidence="16" key="1">
    <citation type="thesis" date="2020" institute="ProQuest LLC" country="789 East Eisenhower Parkway, Ann Arbor, MI, USA">
        <title>Comparative Genomics and Chromosome Evolution.</title>
        <authorList>
            <person name="Mudd A.B."/>
        </authorList>
    </citation>
    <scope>NUCLEOTIDE SEQUENCE</scope>
    <source>
        <strain evidence="16">HN-11 Male</strain>
        <tissue evidence="16">Kidney and liver</tissue>
    </source>
</reference>
<accession>A0A8J6EQD5</accession>
<dbReference type="GO" id="GO:0008289">
    <property type="term" value="F:lipid binding"/>
    <property type="evidence" value="ECO:0007669"/>
    <property type="project" value="UniProtKB-KW"/>
</dbReference>
<comment type="subcellular location">
    <subcellularLocation>
        <location evidence="3">Cytoplasm</location>
    </subcellularLocation>
    <subcellularLocation>
        <location evidence="2">Mitochondrion matrix</location>
    </subcellularLocation>
    <subcellularLocation>
        <location evidence="1">Mitochondrion outer membrane</location>
    </subcellularLocation>
</comment>
<dbReference type="Proteomes" id="UP000770717">
    <property type="component" value="Unassembled WGS sequence"/>
</dbReference>
<feature type="region of interest" description="Disordered" evidence="14">
    <location>
        <begin position="457"/>
        <end position="495"/>
    </location>
</feature>
<dbReference type="GO" id="GO:0035695">
    <property type="term" value="P:mitophagy by internal vacuole formation"/>
    <property type="evidence" value="ECO:0007669"/>
    <property type="project" value="TreeGrafter"/>
</dbReference>
<evidence type="ECO:0000256" key="5">
    <source>
        <dbReference type="ARBA" id="ARBA00019863"/>
    </source>
</evidence>
<dbReference type="AlphaFoldDB" id="A0A8J6EQD5"/>
<dbReference type="EMBL" id="WNTK01000018">
    <property type="protein sequence ID" value="KAG9473248.1"/>
    <property type="molecule type" value="Genomic_DNA"/>
</dbReference>
<evidence type="ECO:0000313" key="16">
    <source>
        <dbReference type="EMBL" id="KAG9473248.1"/>
    </source>
</evidence>
<comment type="caution">
    <text evidence="16">The sequence shown here is derived from an EMBL/GenBank/DDBJ whole genome shotgun (WGS) entry which is preliminary data.</text>
</comment>
<dbReference type="OrthoDB" id="5966837at2759"/>
<dbReference type="GO" id="GO:0005741">
    <property type="term" value="C:mitochondrial outer membrane"/>
    <property type="evidence" value="ECO:0007669"/>
    <property type="project" value="UniProtKB-SubCell"/>
</dbReference>
<dbReference type="PANTHER" id="PTHR21771">
    <property type="entry name" value="MITOCHONDRIA-EATING PROTEIN-RELATED"/>
    <property type="match status" value="1"/>
</dbReference>
<keyword evidence="17" id="KW-1185">Reference proteome</keyword>
<name>A0A8J6EQD5_ELECQ</name>
<dbReference type="Pfam" id="PF16026">
    <property type="entry name" value="MIEAP"/>
    <property type="match status" value="1"/>
</dbReference>
<evidence type="ECO:0000256" key="9">
    <source>
        <dbReference type="ARBA" id="ARBA00023121"/>
    </source>
</evidence>
<evidence type="ECO:0000313" key="17">
    <source>
        <dbReference type="Proteomes" id="UP000770717"/>
    </source>
</evidence>
<organism evidence="16 17">
    <name type="scientific">Eleutherodactylus coqui</name>
    <name type="common">Puerto Rican coqui</name>
    <dbReference type="NCBI Taxonomy" id="57060"/>
    <lineage>
        <taxon>Eukaryota</taxon>
        <taxon>Metazoa</taxon>
        <taxon>Chordata</taxon>
        <taxon>Craniata</taxon>
        <taxon>Vertebrata</taxon>
        <taxon>Euteleostomi</taxon>
        <taxon>Amphibia</taxon>
        <taxon>Batrachia</taxon>
        <taxon>Anura</taxon>
        <taxon>Neobatrachia</taxon>
        <taxon>Hyloidea</taxon>
        <taxon>Eleutherodactylidae</taxon>
        <taxon>Eleutherodactylinae</taxon>
        <taxon>Eleutherodactylus</taxon>
        <taxon>Eleutherodactylus</taxon>
    </lineage>
</organism>
<feature type="coiled-coil region" evidence="13">
    <location>
        <begin position="120"/>
        <end position="208"/>
    </location>
</feature>
<evidence type="ECO:0000256" key="8">
    <source>
        <dbReference type="ARBA" id="ARBA00023054"/>
    </source>
</evidence>